<feature type="transmembrane region" description="Helical" evidence="2">
    <location>
        <begin position="491"/>
        <end position="514"/>
    </location>
</feature>
<evidence type="ECO:0000256" key="1">
    <source>
        <dbReference type="ARBA" id="ARBA00022612"/>
    </source>
</evidence>
<feature type="domain" description="Phage tail tape measure protein" evidence="3">
    <location>
        <begin position="86"/>
        <end position="284"/>
    </location>
</feature>
<protein>
    <submittedName>
        <fullName evidence="4">Phage tail tape measure protein</fullName>
    </submittedName>
</protein>
<gene>
    <name evidence="4" type="ORF">RYZ90_12315</name>
</gene>
<feature type="transmembrane region" description="Helical" evidence="2">
    <location>
        <begin position="332"/>
        <end position="352"/>
    </location>
</feature>
<keyword evidence="2" id="KW-0472">Membrane</keyword>
<dbReference type="AlphaFoldDB" id="A0ABD5H007"/>
<comment type="caution">
    <text evidence="4">The sequence shown here is derived from an EMBL/GenBank/DDBJ whole genome shotgun (WGS) entry which is preliminary data.</text>
</comment>
<dbReference type="PANTHER" id="PTHR37813:SF1">
    <property type="entry name" value="FELS-2 PROPHAGE PROTEIN"/>
    <property type="match status" value="1"/>
</dbReference>
<dbReference type="Pfam" id="PF10145">
    <property type="entry name" value="PhageMin_Tail"/>
    <property type="match status" value="1"/>
</dbReference>
<dbReference type="EMBL" id="JAWPAZ010000004">
    <property type="protein sequence ID" value="MDW2634629.1"/>
    <property type="molecule type" value="Genomic_DNA"/>
</dbReference>
<sequence>MSHLDFTLSLIDKLTRPLKTAQSSLSGFAEKSQASFTKIGIGAAAVWGVAQSIAGVVGPAYEMNAALAEVGSKGVAEDALKRLSGEAMRFSMRYGKGAVDVVRSSYAMKGAMAGLSDLDLPRVTIAANTLAAGVKASGEEAGEYIGAMASRFNAELSSLGHVRFAEELAGKTAYMVQNFGVKMQTMQELIEGTKSAGADFGVSLDEQFAVLGTLSRTLGTEASGIYEQFLRSAPAAAEKLGMSFVDATGKMLPMGDILQKLQSKYGQSIEGNVKAQQALDAAFGGGADVIKKLYGQQDKLNRSITELGRNDGMKRAQEMAERMAEPWERIKATFFAIRVAIGNTLIPILSPLMNRIADVGTKFARWLDMFPNIARWLGYITLGVLSFGLAGAAVNIVMGVFGFTMMGLAAIAKVLGGAWKLLLWTLNLLRPSLLTTRIGLAALWIQSKLLALWTGVCRIALAAWNIALKAGAIVMRVYGAATMFAGAAMQFLMSPITLIIAALALLAVGVWYVVTHWEELAAAVMNTAAFAWVMSVAEQVGQVFARVWQSITDGWAVVVDFFAGLSPLATFEGFAQTIGGVFSKLFDVLKNTFASTYNWIVEKLNKIPGVNIDLKTVSPPAAAAVPANAVIPDSAAVPANSVIPDSAAGSSKLNSPSVLTGNRINADIPRGGLMSQVKTDSKTAVDNRKTWGDTYINAPNGITPAQLAEWQELNAG</sequence>
<dbReference type="RefSeq" id="WP_318061535.1">
    <property type="nucleotide sequence ID" value="NZ_JAWPAZ010000004.1"/>
</dbReference>
<evidence type="ECO:0000259" key="3">
    <source>
        <dbReference type="Pfam" id="PF10145"/>
    </source>
</evidence>
<dbReference type="Proteomes" id="UP001269984">
    <property type="component" value="Unassembled WGS sequence"/>
</dbReference>
<keyword evidence="2" id="KW-1133">Transmembrane helix</keyword>
<evidence type="ECO:0000313" key="4">
    <source>
        <dbReference type="EMBL" id="MDW2634629.1"/>
    </source>
</evidence>
<proteinExistence type="predicted"/>
<accession>A0ABD5H007</accession>
<dbReference type="NCBIfam" id="TIGR01760">
    <property type="entry name" value="tape_meas_TP901"/>
    <property type="match status" value="1"/>
</dbReference>
<feature type="transmembrane region" description="Helical" evidence="2">
    <location>
        <begin position="400"/>
        <end position="422"/>
    </location>
</feature>
<evidence type="ECO:0000313" key="5">
    <source>
        <dbReference type="Proteomes" id="UP001269984"/>
    </source>
</evidence>
<reference evidence="4 5" key="1">
    <citation type="submission" date="2023-10" db="EMBL/GenBank/DDBJ databases">
        <title>Fecal carriage and genetic characteristics of carbapenem-resistant Enterobacterales among healthy adults from four provinces of China.</title>
        <authorList>
            <person name="Li Y."/>
            <person name="Zhang R."/>
        </authorList>
    </citation>
    <scope>NUCLEOTIDE SEQUENCE [LARGE SCALE GENOMIC DNA]</scope>
    <source>
        <strain evidence="4 5">HN-71</strain>
    </source>
</reference>
<keyword evidence="1" id="KW-1188">Viral release from host cell</keyword>
<keyword evidence="2" id="KW-0812">Transmembrane</keyword>
<dbReference type="PANTHER" id="PTHR37813">
    <property type="entry name" value="FELS-2 PROPHAGE PROTEIN"/>
    <property type="match status" value="1"/>
</dbReference>
<feature type="transmembrane region" description="Helical" evidence="2">
    <location>
        <begin position="373"/>
        <end position="394"/>
    </location>
</feature>
<name>A0ABD5H007_9ENTR</name>
<feature type="transmembrane region" description="Helical" evidence="2">
    <location>
        <begin position="520"/>
        <end position="537"/>
    </location>
</feature>
<evidence type="ECO:0000256" key="2">
    <source>
        <dbReference type="SAM" id="Phobius"/>
    </source>
</evidence>
<dbReference type="InterPro" id="IPR010090">
    <property type="entry name" value="Phage_tape_meas"/>
</dbReference>
<organism evidence="4 5">
    <name type="scientific">Citrobacter portucalensis</name>
    <dbReference type="NCBI Taxonomy" id="1639133"/>
    <lineage>
        <taxon>Bacteria</taxon>
        <taxon>Pseudomonadati</taxon>
        <taxon>Pseudomonadota</taxon>
        <taxon>Gammaproteobacteria</taxon>
        <taxon>Enterobacterales</taxon>
        <taxon>Enterobacteriaceae</taxon>
        <taxon>Citrobacter</taxon>
        <taxon>Citrobacter freundii complex</taxon>
    </lineage>
</organism>